<dbReference type="Gene3D" id="1.10.10.60">
    <property type="entry name" value="Homeodomain-like"/>
    <property type="match status" value="2"/>
</dbReference>
<evidence type="ECO:0000313" key="6">
    <source>
        <dbReference type="Proteomes" id="UP000057134"/>
    </source>
</evidence>
<dbReference type="PANTHER" id="PTHR46796">
    <property type="entry name" value="HTH-TYPE TRANSCRIPTIONAL ACTIVATOR RHAS-RELATED"/>
    <property type="match status" value="1"/>
</dbReference>
<dbReference type="EMBL" id="CP011269">
    <property type="protein sequence ID" value="ALI29534.1"/>
    <property type="molecule type" value="Genomic_DNA"/>
</dbReference>
<organism evidence="5 6">
    <name type="scientific">Mycolicibacterium fortuitum</name>
    <name type="common">Mycobacterium fortuitum</name>
    <dbReference type="NCBI Taxonomy" id="1766"/>
    <lineage>
        <taxon>Bacteria</taxon>
        <taxon>Bacillati</taxon>
        <taxon>Actinomycetota</taxon>
        <taxon>Actinomycetes</taxon>
        <taxon>Mycobacteriales</taxon>
        <taxon>Mycobacteriaceae</taxon>
        <taxon>Mycolicibacterium</taxon>
    </lineage>
</organism>
<dbReference type="Proteomes" id="UP000057134">
    <property type="component" value="Chromosome"/>
</dbReference>
<dbReference type="GO" id="GO:0043565">
    <property type="term" value="F:sequence-specific DNA binding"/>
    <property type="evidence" value="ECO:0007669"/>
    <property type="project" value="InterPro"/>
</dbReference>
<dbReference type="InterPro" id="IPR050204">
    <property type="entry name" value="AraC_XylS_family_regulators"/>
</dbReference>
<feature type="domain" description="HTH araC/xylS-type" evidence="4">
    <location>
        <begin position="190"/>
        <end position="288"/>
    </location>
</feature>
<evidence type="ECO:0000259" key="4">
    <source>
        <dbReference type="PROSITE" id="PS01124"/>
    </source>
</evidence>
<evidence type="ECO:0000256" key="3">
    <source>
        <dbReference type="ARBA" id="ARBA00023163"/>
    </source>
</evidence>
<dbReference type="SUPFAM" id="SSF46689">
    <property type="entry name" value="Homeodomain-like"/>
    <property type="match status" value="2"/>
</dbReference>
<evidence type="ECO:0000313" key="5">
    <source>
        <dbReference type="EMBL" id="ALI29534.1"/>
    </source>
</evidence>
<sequence>MSMKHPAGQGHIGCGGSGDGFRERAATVLGIGIEFVTQRFAESADWSFSGSDHKILLWRGGRVSSKEVEFEAGFADRLIPRASSVWVIPAELRSAALATGTECSFVQLTFPAATFGRGTLRPTVGQQDPLLHHLIERITGIEGRDDMAARLLQQSLADGLRLHVRDRYGEASPPPRSARRGRELSRDDQRRLIEFIRDAEDSEVNLPTLAALVGMKLDVFRRAFEKAFHMTPYQFVLDQRIAEAKLLLDSAPMSITEISGVVGFSTPSHFSTTFKQRVGVTPTAYRQAMWGRREV</sequence>
<dbReference type="SMART" id="SM00342">
    <property type="entry name" value="HTH_ARAC"/>
    <property type="match status" value="1"/>
</dbReference>
<evidence type="ECO:0000256" key="2">
    <source>
        <dbReference type="ARBA" id="ARBA00023125"/>
    </source>
</evidence>
<accession>A0A0N9YIE3</accession>
<dbReference type="PROSITE" id="PS01124">
    <property type="entry name" value="HTH_ARAC_FAMILY_2"/>
    <property type="match status" value="1"/>
</dbReference>
<keyword evidence="6" id="KW-1185">Reference proteome</keyword>
<protein>
    <submittedName>
        <fullName evidence="5">Transcriptional regulator, AraC family</fullName>
    </submittedName>
</protein>
<dbReference type="InterPro" id="IPR009057">
    <property type="entry name" value="Homeodomain-like_sf"/>
</dbReference>
<dbReference type="PATRIC" id="fig|1766.6.peg.5716"/>
<dbReference type="KEGG" id="mft:XA26_57480"/>
<dbReference type="STRING" id="1766.XA26_57480"/>
<dbReference type="InterPro" id="IPR020449">
    <property type="entry name" value="Tscrpt_reg_AraC-type_HTH"/>
</dbReference>
<proteinExistence type="predicted"/>
<keyword evidence="3" id="KW-0804">Transcription</keyword>
<name>A0A0N9YIE3_MYCFO</name>
<keyword evidence="2" id="KW-0238">DNA-binding</keyword>
<dbReference type="GO" id="GO:0003700">
    <property type="term" value="F:DNA-binding transcription factor activity"/>
    <property type="evidence" value="ECO:0007669"/>
    <property type="project" value="InterPro"/>
</dbReference>
<dbReference type="AlphaFoldDB" id="A0A0N9YIE3"/>
<evidence type="ECO:0000256" key="1">
    <source>
        <dbReference type="ARBA" id="ARBA00023015"/>
    </source>
</evidence>
<dbReference type="Pfam" id="PF12833">
    <property type="entry name" value="HTH_18"/>
    <property type="match status" value="1"/>
</dbReference>
<dbReference type="InterPro" id="IPR018060">
    <property type="entry name" value="HTH_AraC"/>
</dbReference>
<reference evidence="5 6" key="1">
    <citation type="journal article" date="2015" name="MBio">
        <title>Enzymatic Degradation of Phenazines Can Generate Energy and Protect Sensitive Organisms from Toxicity.</title>
        <authorList>
            <person name="Costa K.C."/>
            <person name="Bergkessel M."/>
            <person name="Saunders S."/>
            <person name="Korlach J."/>
            <person name="Newman D.K."/>
        </authorList>
    </citation>
    <scope>NUCLEOTIDE SEQUENCE [LARGE SCALE GENOMIC DNA]</scope>
    <source>
        <strain evidence="5 6">CT6</strain>
    </source>
</reference>
<keyword evidence="1" id="KW-0805">Transcription regulation</keyword>
<gene>
    <name evidence="5" type="ORF">XA26_57480</name>
</gene>
<dbReference type="PANTHER" id="PTHR46796:SF14">
    <property type="entry name" value="TRANSCRIPTIONAL REGULATORY PROTEIN"/>
    <property type="match status" value="1"/>
</dbReference>
<dbReference type="PRINTS" id="PR00032">
    <property type="entry name" value="HTHARAC"/>
</dbReference>